<dbReference type="GO" id="GO:0043024">
    <property type="term" value="F:ribosomal small subunit binding"/>
    <property type="evidence" value="ECO:0007669"/>
    <property type="project" value="TreeGrafter"/>
</dbReference>
<evidence type="ECO:0000256" key="1">
    <source>
        <dbReference type="ARBA" id="ARBA00022845"/>
    </source>
</evidence>
<dbReference type="SUPFAM" id="SSF69754">
    <property type="entry name" value="Ribosome binding protein Y (YfiA homologue)"/>
    <property type="match status" value="1"/>
</dbReference>
<dbReference type="EMBL" id="VSSQ01015351">
    <property type="protein sequence ID" value="MPM55609.1"/>
    <property type="molecule type" value="Genomic_DNA"/>
</dbReference>
<dbReference type="InterPro" id="IPR036567">
    <property type="entry name" value="RHF-like"/>
</dbReference>
<dbReference type="InterPro" id="IPR038416">
    <property type="entry name" value="Ribosom_S30AE_C_sf"/>
</dbReference>
<dbReference type="AlphaFoldDB" id="A0A645ARB0"/>
<dbReference type="HAMAP" id="MF_00839">
    <property type="entry name" value="HPF"/>
    <property type="match status" value="1"/>
</dbReference>
<organism evidence="3">
    <name type="scientific">bioreactor metagenome</name>
    <dbReference type="NCBI Taxonomy" id="1076179"/>
    <lineage>
        <taxon>unclassified sequences</taxon>
        <taxon>metagenomes</taxon>
        <taxon>ecological metagenomes</taxon>
    </lineage>
</organism>
<reference evidence="3" key="1">
    <citation type="submission" date="2019-08" db="EMBL/GenBank/DDBJ databases">
        <authorList>
            <person name="Kucharzyk K."/>
            <person name="Murdoch R.W."/>
            <person name="Higgins S."/>
            <person name="Loffler F."/>
        </authorList>
    </citation>
    <scope>NUCLEOTIDE SEQUENCE</scope>
</reference>
<dbReference type="InterPro" id="IPR050574">
    <property type="entry name" value="HPF/YfiA_ribosome-assoc"/>
</dbReference>
<dbReference type="Gene3D" id="3.30.505.50">
    <property type="entry name" value="Sigma 54 modulation/S30EA ribosomal protein, C-terminal domain"/>
    <property type="match status" value="1"/>
</dbReference>
<protein>
    <submittedName>
        <fullName evidence="3">Ribosome hibernation promotion factor</fullName>
    </submittedName>
</protein>
<evidence type="ECO:0000313" key="3">
    <source>
        <dbReference type="EMBL" id="MPM55609.1"/>
    </source>
</evidence>
<comment type="caution">
    <text evidence="3">The sequence shown here is derived from an EMBL/GenBank/DDBJ whole genome shotgun (WGS) entry which is preliminary data.</text>
</comment>
<dbReference type="Pfam" id="PF02482">
    <property type="entry name" value="Ribosomal_S30AE"/>
    <property type="match status" value="1"/>
</dbReference>
<dbReference type="InterPro" id="IPR003489">
    <property type="entry name" value="RHF/RaiA"/>
</dbReference>
<name>A0A645ARB0_9ZZZZ</name>
<dbReference type="GO" id="GO:0022627">
    <property type="term" value="C:cytosolic small ribosomal subunit"/>
    <property type="evidence" value="ECO:0007669"/>
    <property type="project" value="TreeGrafter"/>
</dbReference>
<gene>
    <name evidence="3" type="primary">yvyD_5</name>
    <name evidence="3" type="ORF">SDC9_102406</name>
</gene>
<keyword evidence="1" id="KW-0810">Translation regulation</keyword>
<proteinExistence type="inferred from homology"/>
<dbReference type="Pfam" id="PF16321">
    <property type="entry name" value="Ribosom_S30AE_C"/>
    <property type="match status" value="1"/>
</dbReference>
<dbReference type="InterPro" id="IPR034694">
    <property type="entry name" value="HPF_long/plastid"/>
</dbReference>
<dbReference type="PANTHER" id="PTHR33231">
    <property type="entry name" value="30S RIBOSOMAL PROTEIN"/>
    <property type="match status" value="1"/>
</dbReference>
<dbReference type="InterPro" id="IPR032528">
    <property type="entry name" value="Ribosom_S30AE_C"/>
</dbReference>
<dbReference type="GO" id="GO:0045900">
    <property type="term" value="P:negative regulation of translational elongation"/>
    <property type="evidence" value="ECO:0007669"/>
    <property type="project" value="TreeGrafter"/>
</dbReference>
<sequence length="173" mass="20289">MKTNFVLRRFDLSDKVRDQITKRIKRFDRFFPEDTEVIITLYEEGSQEVAELTIYDTGTFYRAEQSADDVLTSIDSAIDVIEGQIRKYKTKLEKRLRVGAFDTCSDEAAEFEDDIKITNIKKFIYKPISPEEAVLQMNLVGHQFYVFKNEENDKICVVYKRNNSEYGLIEPIE</sequence>
<evidence type="ECO:0000259" key="2">
    <source>
        <dbReference type="Pfam" id="PF16321"/>
    </source>
</evidence>
<dbReference type="CDD" id="cd00552">
    <property type="entry name" value="RaiA"/>
    <property type="match status" value="1"/>
</dbReference>
<dbReference type="PANTHER" id="PTHR33231:SF1">
    <property type="entry name" value="30S RIBOSOMAL PROTEIN"/>
    <property type="match status" value="1"/>
</dbReference>
<dbReference type="Gene3D" id="3.30.160.100">
    <property type="entry name" value="Ribosome hibernation promotion factor-like"/>
    <property type="match status" value="1"/>
</dbReference>
<accession>A0A645ARB0</accession>
<feature type="domain" description="Sigma 54 modulation/S30EA ribosomal protein C-terminal" evidence="2">
    <location>
        <begin position="114"/>
        <end position="168"/>
    </location>
</feature>
<dbReference type="NCBIfam" id="TIGR00741">
    <property type="entry name" value="yfiA"/>
    <property type="match status" value="1"/>
</dbReference>